<reference evidence="1 2" key="2">
    <citation type="journal article" date="1995" name="Appl. Microbiol. Biotechnol.">
        <title>Purification and properties of an alkaline protease from alkalophilic Bacillus sp. KSM-K16.</title>
        <authorList>
            <person name="Kobayashi T."/>
            <person name="Hakamada Y."/>
            <person name="Adachi S."/>
            <person name="Hitomi J."/>
            <person name="Yoshimatsu T."/>
            <person name="Koike K."/>
            <person name="Kawai S."/>
            <person name="Ito S."/>
        </authorList>
    </citation>
    <scope>NUCLEOTIDE SEQUENCE [LARGE SCALE GENOMIC DNA]</scope>
    <source>
        <strain evidence="1 2">KSM-K16</strain>
    </source>
</reference>
<dbReference type="EMBL" id="AP006627">
    <property type="protein sequence ID" value="BAD63912.1"/>
    <property type="molecule type" value="Genomic_DNA"/>
</dbReference>
<keyword evidence="2" id="KW-1185">Reference proteome</keyword>
<dbReference type="HOGENOM" id="CLU_2069021_0_0_9"/>
<dbReference type="KEGG" id="bcl:ABC1374"/>
<reference evidence="2" key="4">
    <citation type="submission" date="2003-10" db="EMBL/GenBank/DDBJ databases">
        <title>The complete genome sequence of the alkaliphilic Bacillus clausii KSM-K16.</title>
        <authorList>
            <person name="Takaki Y."/>
            <person name="Kageyama Y."/>
            <person name="Shimamura S."/>
            <person name="Suzuki H."/>
            <person name="Nishi S."/>
            <person name="Hatada Y."/>
            <person name="Kawai S."/>
            <person name="Ito S."/>
            <person name="Horikoshi K."/>
        </authorList>
    </citation>
    <scope>NUCLEOTIDE SEQUENCE [LARGE SCALE GENOMIC DNA]</scope>
    <source>
        <strain evidence="2">KSM-K16</strain>
    </source>
</reference>
<gene>
    <name evidence="1" type="ordered locus">ABC1374</name>
</gene>
<dbReference type="STRING" id="66692.ABC1374"/>
<proteinExistence type="predicted"/>
<evidence type="ECO:0000313" key="2">
    <source>
        <dbReference type="Proteomes" id="UP000001168"/>
    </source>
</evidence>
<reference evidence="1 2" key="3">
    <citation type="journal article" date="1997" name="Protein Eng.">
        <title>High-resolution crystal structure of M-protease: phylogeny aided analysis of the high-alkaline adaptation mechanism.</title>
        <authorList>
            <person name="Shirai T."/>
            <person name="Suzuki A."/>
            <person name="Yamane T."/>
            <person name="Ashida T."/>
            <person name="Kobayashi T."/>
            <person name="Ito S."/>
        </authorList>
    </citation>
    <scope>NUCLEOTIDE SEQUENCE [LARGE SCALE GENOMIC DNA]</scope>
    <source>
        <strain evidence="1 2">KSM-K16</strain>
    </source>
</reference>
<accession>Q5WI93</accession>
<organism evidence="1 2">
    <name type="scientific">Shouchella clausii (strain KSM-K16)</name>
    <name type="common">Alkalihalobacillus clausii</name>
    <dbReference type="NCBI Taxonomy" id="66692"/>
    <lineage>
        <taxon>Bacteria</taxon>
        <taxon>Bacillati</taxon>
        <taxon>Bacillota</taxon>
        <taxon>Bacilli</taxon>
        <taxon>Bacillales</taxon>
        <taxon>Bacillaceae</taxon>
        <taxon>Shouchella</taxon>
    </lineage>
</organism>
<reference evidence="1 2" key="5">
    <citation type="journal article" date="2007" name="Extremophiles">
        <title>Intragenomic diversity of the V1 regions of 16S rRNA genes in high-alkaline protease-producing Bacillus clausii spp.</title>
        <authorList>
            <person name="Kageyama Y."/>
            <person name="Takaki Y."/>
            <person name="Shimamura S."/>
            <person name="Nishi S."/>
            <person name="Nogi Y."/>
            <person name="Uchimura K."/>
            <person name="Kobayashi T."/>
            <person name="Hitomi J."/>
            <person name="Ozaki K."/>
            <person name="Kawai S."/>
            <person name="Ito S."/>
            <person name="Horikoshi K."/>
        </authorList>
    </citation>
    <scope>NUCLEOTIDE SEQUENCE [LARGE SCALE GENOMIC DNA]</scope>
    <source>
        <strain evidence="1 2">KSM-K16</strain>
    </source>
</reference>
<dbReference type="AlphaFoldDB" id="Q5WI93"/>
<dbReference type="Proteomes" id="UP000001168">
    <property type="component" value="Chromosome"/>
</dbReference>
<sequence>MVKFKLNGFCSRERIEKMRPLKKIQRKLRQLKVGSEIYFKEGNELFIVRGKQGKFLVATSEPDRDTYTIIDIERGFCGPNDRVFNPYNYKKQEDIEECLRDFNNPPEDMSDLKISLRHGTNVENVIDLPGIN</sequence>
<protein>
    <submittedName>
        <fullName evidence="1">Uncharacterized protein</fullName>
    </submittedName>
</protein>
<reference evidence="1 2" key="1">
    <citation type="journal article" date="1994" name="J. Ferment. Bioeng.">
        <title>Molecular cloning and nucleotide sequence of the gene for an alkaline protease from the alkalophilic Bacillus sp. KSM-K16.</title>
        <authorList>
            <person name="Hakamada Y."/>
            <person name="Kobayashi T."/>
            <person name="Hitomi J."/>
            <person name="Kawai S."/>
            <person name="Ito S."/>
        </authorList>
    </citation>
    <scope>NUCLEOTIDE SEQUENCE [LARGE SCALE GENOMIC DNA]</scope>
    <source>
        <strain evidence="1 2">KSM-K16</strain>
    </source>
</reference>
<evidence type="ECO:0000313" key="1">
    <source>
        <dbReference type="EMBL" id="BAD63912.1"/>
    </source>
</evidence>
<name>Q5WI93_SHOC1</name>